<evidence type="ECO:0000313" key="2">
    <source>
        <dbReference type="EMBL" id="EXF94449.1"/>
    </source>
</evidence>
<organism evidence="2 3">
    <name type="scientific">Pseudomonas fluorescens HK44</name>
    <dbReference type="NCBI Taxonomy" id="1042209"/>
    <lineage>
        <taxon>Bacteria</taxon>
        <taxon>Pseudomonadati</taxon>
        <taxon>Pseudomonadota</taxon>
        <taxon>Gammaproteobacteria</taxon>
        <taxon>Pseudomonadales</taxon>
        <taxon>Pseudomonadaceae</taxon>
        <taxon>Pseudomonas</taxon>
    </lineage>
</organism>
<keyword evidence="1" id="KW-0812">Transmembrane</keyword>
<dbReference type="PATRIC" id="fig|1042209.11.peg.2409"/>
<dbReference type="Proteomes" id="UP000022611">
    <property type="component" value="Unassembled WGS sequence"/>
</dbReference>
<sequence length="276" mass="29954">MPNYTPCRTVRTAHSKTTAQAVEAGSFTAFLDDLSPHKRGGMRQNLVFVGVAVGVSLLLTLSSKAHAAGGPYVVDDGSINAPGECNVDVWYKSQRHQQSNHETELSQDCTFKALPSVQFGAAVSHGHDDGDRETQVSPKIKAQVFSDDDLGLEVALAAGANFALNRRHSFDGADLTLPMAYQPVEALRLNASAGWTHEYDDGKQRHSWTWGTGVEYALAESLTLIAERFGQQGGDQGWQAGPRLHLGKKVDIDLVVGRHLNNDCKQWLATGATLRF</sequence>
<evidence type="ECO:0000313" key="3">
    <source>
        <dbReference type="Proteomes" id="UP000022611"/>
    </source>
</evidence>
<dbReference type="eggNOG" id="ENOG50338KB">
    <property type="taxonomic scope" value="Bacteria"/>
</dbReference>
<name>A0A010S0N7_PSEFL</name>
<protein>
    <submittedName>
        <fullName evidence="2">Uncharacterized protein</fullName>
    </submittedName>
</protein>
<dbReference type="InterPro" id="IPR036709">
    <property type="entry name" value="Autotransporte_beta_dom_sf"/>
</dbReference>
<gene>
    <name evidence="2" type="ORF">HK44_000345</name>
</gene>
<dbReference type="OrthoDB" id="6998038at2"/>
<keyword evidence="1" id="KW-0472">Membrane</keyword>
<dbReference type="HOGENOM" id="CLU_063867_0_0_6"/>
<proteinExistence type="predicted"/>
<reference evidence="2 3" key="1">
    <citation type="journal article" date="2011" name="J. Bacteriol.">
        <title>Draft genome sequence of the polycyclic aromatic hydrocarbon-degrading, genetically engineered bioluminescent bioreporter Pseudomonas fluorescens HK44.</title>
        <authorList>
            <person name="Chauhan A."/>
            <person name="Layton A.C."/>
            <person name="Williams D.E."/>
            <person name="Smartt A.E."/>
            <person name="Ripp S."/>
            <person name="Karpinets T.V."/>
            <person name="Brown S.D."/>
            <person name="Sayler G.S."/>
        </authorList>
    </citation>
    <scope>NUCLEOTIDE SEQUENCE [LARGE SCALE GENOMIC DNA]</scope>
    <source>
        <strain evidence="2 3">HK44</strain>
    </source>
</reference>
<feature type="transmembrane region" description="Helical" evidence="1">
    <location>
        <begin position="45"/>
        <end position="62"/>
    </location>
</feature>
<comment type="caution">
    <text evidence="2">The sequence shown here is derived from an EMBL/GenBank/DDBJ whole genome shotgun (WGS) entry which is preliminary data.</text>
</comment>
<dbReference type="EMBL" id="AFOY02000010">
    <property type="protein sequence ID" value="EXF94449.1"/>
    <property type="molecule type" value="Genomic_DNA"/>
</dbReference>
<accession>A0A010S0N7</accession>
<dbReference type="AlphaFoldDB" id="A0A010S0N7"/>
<keyword evidence="1" id="KW-1133">Transmembrane helix</keyword>
<dbReference type="SUPFAM" id="SSF103515">
    <property type="entry name" value="Autotransporter"/>
    <property type="match status" value="1"/>
</dbReference>
<evidence type="ECO:0000256" key="1">
    <source>
        <dbReference type="SAM" id="Phobius"/>
    </source>
</evidence>